<dbReference type="InterPro" id="IPR011989">
    <property type="entry name" value="ARM-like"/>
</dbReference>
<evidence type="ECO:0000313" key="1">
    <source>
        <dbReference type="EMBL" id="AMJ41516.1"/>
    </source>
</evidence>
<dbReference type="InterPro" id="IPR016024">
    <property type="entry name" value="ARM-type_fold"/>
</dbReference>
<dbReference type="RefSeq" id="WP_200777665.1">
    <property type="nucleotide sequence ID" value="NZ_CP014223.1"/>
</dbReference>
<accession>A0A0X1U9A2</accession>
<reference evidence="4" key="3">
    <citation type="submission" date="2016-11" db="EMBL/GenBank/DDBJ databases">
        <authorList>
            <person name="Jaros S."/>
            <person name="Januszkiewicz K."/>
            <person name="Wedrychowicz H."/>
        </authorList>
    </citation>
    <scope>NUCLEOTIDE SEQUENCE [LARGE SCALE GENOMIC DNA]</scope>
    <source>
        <strain evidence="4">DSM 1682</strain>
    </source>
</reference>
<reference evidence="3" key="2">
    <citation type="submission" date="2016-01" db="EMBL/GenBank/DDBJ databases">
        <authorList>
            <person name="Poehlein A."/>
            <person name="Schlien K."/>
            <person name="Gottschalk G."/>
            <person name="Buckel W."/>
            <person name="Daniel R."/>
        </authorList>
    </citation>
    <scope>NUCLEOTIDE SEQUENCE [LARGE SCALE GENOMIC DNA]</scope>
    <source>
        <strain evidence="3">X2</strain>
    </source>
</reference>
<organism evidence="2 4">
    <name type="scientific">Anaerotignum propionicum DSM 1682</name>
    <dbReference type="NCBI Taxonomy" id="991789"/>
    <lineage>
        <taxon>Bacteria</taxon>
        <taxon>Bacillati</taxon>
        <taxon>Bacillota</taxon>
        <taxon>Clostridia</taxon>
        <taxon>Lachnospirales</taxon>
        <taxon>Anaerotignaceae</taxon>
        <taxon>Anaerotignum</taxon>
    </lineage>
</organism>
<dbReference type="SUPFAM" id="SSF48371">
    <property type="entry name" value="ARM repeat"/>
    <property type="match status" value="1"/>
</dbReference>
<evidence type="ECO:0000313" key="3">
    <source>
        <dbReference type="Proteomes" id="UP000068026"/>
    </source>
</evidence>
<dbReference type="Proteomes" id="UP000068026">
    <property type="component" value="Chromosome"/>
</dbReference>
<keyword evidence="3" id="KW-1185">Reference proteome</keyword>
<sequence length="516" mass="59885">MLEGCDAMFFNKKLNFYSSHLDSYIEHLKKGDLGYLPWIFCVFAEDSDKHKLKAAQALNEFLNELSFDELCQTDIRMRETTSVEWSINWRALNIKKFITNQMSENEKRTVFIFASFNPNGYIREEAINALVTHNESLLFILLRCNDWVDQVRQSALLLLSKRFINASDEEIVNALPLMEKLRRSERCEFSSILSIIVSAFGSNKSLIEKGLNSREIRARRFCISVLGNLPKIDDKCLLTHIKHEQDPFLRKMVFQLLLKTKADLDELSRQFLKDKYPPNRILALHFLYDYKPDIALDISENMLMDRNTQVRTLARSIISKSERVIDVRQLYINNLPTDPVVSLLGLGEVGIHEDCNLIENYLANDCISIIRAAMTALMRLDSAKFIPRITEMLSSQHAGIIKTTTLLLRKNKGYDFERIFQLQEASSNENVKVKCATLLFSSSKWKSLIYALMLLGSDYEKLEILCHTQISRWICSYNRSYAVPSENEKQRLNELLIEKNRFLGLEIEKQLLFLSR</sequence>
<dbReference type="EMBL" id="CP014223">
    <property type="protein sequence ID" value="AMJ41516.1"/>
    <property type="molecule type" value="Genomic_DNA"/>
</dbReference>
<gene>
    <name evidence="1" type="ORF">CPRO_19340</name>
    <name evidence="2" type="ORF">SAMN02745151_01535</name>
</gene>
<proteinExistence type="predicted"/>
<dbReference type="Gene3D" id="1.25.10.10">
    <property type="entry name" value="Leucine-rich Repeat Variant"/>
    <property type="match status" value="1"/>
</dbReference>
<dbReference type="EMBL" id="FQUA01000005">
    <property type="protein sequence ID" value="SHE70357.1"/>
    <property type="molecule type" value="Genomic_DNA"/>
</dbReference>
<evidence type="ECO:0000313" key="4">
    <source>
        <dbReference type="Proteomes" id="UP000184204"/>
    </source>
</evidence>
<dbReference type="Proteomes" id="UP000184204">
    <property type="component" value="Unassembled WGS sequence"/>
</dbReference>
<evidence type="ECO:0000313" key="2">
    <source>
        <dbReference type="EMBL" id="SHE70357.1"/>
    </source>
</evidence>
<evidence type="ECO:0008006" key="5">
    <source>
        <dbReference type="Google" id="ProtNLM"/>
    </source>
</evidence>
<protein>
    <recommendedName>
        <fullName evidence="5">HEAT repeat protein</fullName>
    </recommendedName>
</protein>
<name>A0A0X1U9A2_ANAPI</name>
<reference evidence="2" key="4">
    <citation type="submission" date="2016-11" db="EMBL/GenBank/DDBJ databases">
        <authorList>
            <person name="Varghese N."/>
            <person name="Submissions S."/>
        </authorList>
    </citation>
    <scope>NUCLEOTIDE SEQUENCE</scope>
    <source>
        <strain evidence="2">DSM 1682</strain>
    </source>
</reference>
<dbReference type="AlphaFoldDB" id="A0A0X1U9A2"/>
<dbReference type="KEGG" id="cpro:CPRO_19340"/>
<reference evidence="1 3" key="1">
    <citation type="journal article" date="2016" name="Genome Announc.">
        <title>Complete Genome Sequence of the Amino Acid-Fermenting Clostridium propionicum X2 (DSM 1682).</title>
        <authorList>
            <person name="Poehlein A."/>
            <person name="Schlien K."/>
            <person name="Chowdhury N.P."/>
            <person name="Gottschalk G."/>
            <person name="Buckel W."/>
            <person name="Daniel R."/>
        </authorList>
    </citation>
    <scope>NUCLEOTIDE SEQUENCE [LARGE SCALE GENOMIC DNA]</scope>
    <source>
        <strain evidence="1 3">X2</strain>
    </source>
</reference>